<dbReference type="Pfam" id="PF08016">
    <property type="entry name" value="PKD_channel"/>
    <property type="match status" value="1"/>
</dbReference>
<evidence type="ECO:0000313" key="11">
    <source>
        <dbReference type="WBParaSite" id="maker-uti_cns_0001634-snap-gene-0.8-mRNA-1"/>
    </source>
</evidence>
<dbReference type="GO" id="GO:0050982">
    <property type="term" value="P:detection of mechanical stimulus"/>
    <property type="evidence" value="ECO:0007669"/>
    <property type="project" value="TreeGrafter"/>
</dbReference>
<dbReference type="Pfam" id="PF20519">
    <property type="entry name" value="Polycystin_dom"/>
    <property type="match status" value="1"/>
</dbReference>
<evidence type="ECO:0000259" key="9">
    <source>
        <dbReference type="Pfam" id="PF20519"/>
    </source>
</evidence>
<feature type="transmembrane region" description="Helical" evidence="7">
    <location>
        <begin position="6"/>
        <end position="22"/>
    </location>
</feature>
<dbReference type="PANTHER" id="PTHR10877:SF150">
    <property type="entry name" value="REJ DOMAIN-CONTAINING PROTEIN"/>
    <property type="match status" value="1"/>
</dbReference>
<evidence type="ECO:0000313" key="10">
    <source>
        <dbReference type="Proteomes" id="UP000095280"/>
    </source>
</evidence>
<dbReference type="GO" id="GO:0005509">
    <property type="term" value="F:calcium ion binding"/>
    <property type="evidence" value="ECO:0007669"/>
    <property type="project" value="InterPro"/>
</dbReference>
<dbReference type="InterPro" id="IPR046791">
    <property type="entry name" value="Polycystin_dom"/>
</dbReference>
<dbReference type="InterPro" id="IPR051223">
    <property type="entry name" value="Polycystin"/>
</dbReference>
<evidence type="ECO:0000256" key="4">
    <source>
        <dbReference type="ARBA" id="ARBA00022989"/>
    </source>
</evidence>
<dbReference type="GO" id="GO:0005262">
    <property type="term" value="F:calcium channel activity"/>
    <property type="evidence" value="ECO:0007669"/>
    <property type="project" value="TreeGrafter"/>
</dbReference>
<dbReference type="PRINTS" id="PR01433">
    <property type="entry name" value="POLYCYSTIN2"/>
</dbReference>
<dbReference type="Gene3D" id="1.10.287.70">
    <property type="match status" value="1"/>
</dbReference>
<evidence type="ECO:0000256" key="2">
    <source>
        <dbReference type="ARBA" id="ARBA00007200"/>
    </source>
</evidence>
<feature type="transmembrane region" description="Helical" evidence="7">
    <location>
        <begin position="320"/>
        <end position="341"/>
    </location>
</feature>
<evidence type="ECO:0000256" key="1">
    <source>
        <dbReference type="ARBA" id="ARBA00004141"/>
    </source>
</evidence>
<feature type="domain" description="Polycystin" evidence="9">
    <location>
        <begin position="115"/>
        <end position="312"/>
    </location>
</feature>
<keyword evidence="6" id="KW-0325">Glycoprotein</keyword>
<dbReference type="Proteomes" id="UP000095280">
    <property type="component" value="Unplaced"/>
</dbReference>
<evidence type="ECO:0000256" key="3">
    <source>
        <dbReference type="ARBA" id="ARBA00022692"/>
    </source>
</evidence>
<feature type="transmembrane region" description="Helical" evidence="7">
    <location>
        <begin position="449"/>
        <end position="471"/>
    </location>
</feature>
<dbReference type="InterPro" id="IPR013122">
    <property type="entry name" value="PKD1_2_channel"/>
</dbReference>
<feature type="transmembrane region" description="Helical" evidence="7">
    <location>
        <begin position="362"/>
        <end position="386"/>
    </location>
</feature>
<feature type="transmembrane region" description="Helical" evidence="7">
    <location>
        <begin position="71"/>
        <end position="89"/>
    </location>
</feature>
<reference evidence="11" key="1">
    <citation type="submission" date="2016-11" db="UniProtKB">
        <authorList>
            <consortium name="WormBaseParasite"/>
        </authorList>
    </citation>
    <scope>IDENTIFICATION</scope>
</reference>
<organism evidence="10 11">
    <name type="scientific">Macrostomum lignano</name>
    <dbReference type="NCBI Taxonomy" id="282301"/>
    <lineage>
        <taxon>Eukaryota</taxon>
        <taxon>Metazoa</taxon>
        <taxon>Spiralia</taxon>
        <taxon>Lophotrochozoa</taxon>
        <taxon>Platyhelminthes</taxon>
        <taxon>Rhabditophora</taxon>
        <taxon>Macrostomorpha</taxon>
        <taxon>Macrostomida</taxon>
        <taxon>Macrostomidae</taxon>
        <taxon>Macrostomum</taxon>
    </lineage>
</organism>
<keyword evidence="3 7" id="KW-0812">Transmembrane</keyword>
<protein>
    <submittedName>
        <fullName evidence="11">PKD_channel domain-containing protein</fullName>
    </submittedName>
</protein>
<evidence type="ECO:0000256" key="5">
    <source>
        <dbReference type="ARBA" id="ARBA00023136"/>
    </source>
</evidence>
<dbReference type="AlphaFoldDB" id="A0A1I8GDD5"/>
<keyword evidence="4 7" id="KW-1133">Transmembrane helix</keyword>
<keyword evidence="5 7" id="KW-0472">Membrane</keyword>
<dbReference type="GO" id="GO:0016020">
    <property type="term" value="C:membrane"/>
    <property type="evidence" value="ECO:0007669"/>
    <property type="project" value="UniProtKB-SubCell"/>
</dbReference>
<evidence type="ECO:0000259" key="8">
    <source>
        <dbReference type="Pfam" id="PF08016"/>
    </source>
</evidence>
<keyword evidence="10" id="KW-1185">Reference proteome</keyword>
<dbReference type="WBParaSite" id="maker-uti_cns_0001634-snap-gene-0.8-mRNA-1">
    <property type="protein sequence ID" value="maker-uti_cns_0001634-snap-gene-0.8-mRNA-1"/>
    <property type="gene ID" value="maker-uti_cns_0001634-snap-gene-0.8"/>
</dbReference>
<feature type="transmembrane region" description="Helical" evidence="7">
    <location>
        <begin position="406"/>
        <end position="428"/>
    </location>
</feature>
<dbReference type="PANTHER" id="PTHR10877">
    <property type="entry name" value="POLYCYSTIN FAMILY MEMBER"/>
    <property type="match status" value="1"/>
</dbReference>
<dbReference type="InterPro" id="IPR003915">
    <property type="entry name" value="PKD_2"/>
</dbReference>
<accession>A0A1I8GDD5</accession>
<evidence type="ECO:0000256" key="6">
    <source>
        <dbReference type="ARBA" id="ARBA00023180"/>
    </source>
</evidence>
<evidence type="ECO:0000256" key="7">
    <source>
        <dbReference type="SAM" id="Phobius"/>
    </source>
</evidence>
<feature type="domain" description="Polycystin cation channel PKD1/PKD2" evidence="8">
    <location>
        <begin position="343"/>
        <end position="533"/>
    </location>
</feature>
<proteinExistence type="inferred from homology"/>
<comment type="subcellular location">
    <subcellularLocation>
        <location evidence="1">Membrane</location>
        <topology evidence="1">Multi-pass membrane protein</topology>
    </subcellularLocation>
</comment>
<name>A0A1I8GDD5_9PLAT</name>
<feature type="transmembrane region" description="Helical" evidence="7">
    <location>
        <begin position="507"/>
        <end position="528"/>
    </location>
</feature>
<sequence>TVLLLQPLKVLAVGLVLALLMRKDYDSMDAHSVRVREIHDGREKFMLLQDVLASQSNDALRKKAKSTAISIGLNLAYLFLLYCVCYGSMDPVVFHLNNGLKMRLTVNQPSPQFSLDKVQKWEDIHTWLNHTVLPNLYPTVAANGQPLSEAEQKFISDGVGFRLGRVKLRQLRVRPVWRDSLAVSAEYSASTEDRSCYGIGWRTQLPCNHTGSGLDAAFHARTVTPWPTWGTYNSYSGRGYVLDLPNNFSKALSLLQEATHCHWIDNYTRAVLLECSLFYPDTNFFTSVSILTELPPFGGALSSASLRSTSLYRYIGASGALRLCAELLAAAITLVLLLLQLRSCWLQGFSKHFSNPWNVSHLLTNLTMIAGLVFLLLRSFATVAALESMQNSNSGNLETVMFFDESFYYCLGIAMFLVQIGFLNLVRYSRSLAHLSGTLRNSLSELRSFFWVFLVIFLAFAFIANLVLGPVDGEYRSLMQTMITQLSVMLGKFNATFEDSRSALYKILFFSYTFTIVFIVLNIFVVLLNESYADATNSSDDEQQQEAFQVIDTVFQTFKSVFHSERRAQYIDSDNPNGLDGRAASLMERIEELQWHVGSRLR</sequence>
<comment type="similarity">
    <text evidence="2">Belongs to the polycystin family.</text>
</comment>